<keyword evidence="4" id="KW-0456">Lyase</keyword>
<organism evidence="5 6">
    <name type="scientific">Rhizorhabdus dicambivorans</name>
    <dbReference type="NCBI Taxonomy" id="1850238"/>
    <lineage>
        <taxon>Bacteria</taxon>
        <taxon>Pseudomonadati</taxon>
        <taxon>Pseudomonadota</taxon>
        <taxon>Alphaproteobacteria</taxon>
        <taxon>Sphingomonadales</taxon>
        <taxon>Sphingomonadaceae</taxon>
        <taxon>Rhizorhabdus</taxon>
    </lineage>
</organism>
<dbReference type="RefSeq" id="WP_083215915.1">
    <property type="nucleotide sequence ID" value="NZ_NWUF01000016.1"/>
</dbReference>
<evidence type="ECO:0000256" key="2">
    <source>
        <dbReference type="ARBA" id="ARBA00006472"/>
    </source>
</evidence>
<gene>
    <name evidence="5" type="ORF">COO09_15850</name>
</gene>
<dbReference type="Gene3D" id="3.30.1360.20">
    <property type="entry name" value="Transcriptional coactivator/pterin dehydratase"/>
    <property type="match status" value="1"/>
</dbReference>
<evidence type="ECO:0000313" key="5">
    <source>
        <dbReference type="EMBL" id="PCE41325.1"/>
    </source>
</evidence>
<dbReference type="GO" id="GO:0006729">
    <property type="term" value="P:tetrahydrobiopterin biosynthetic process"/>
    <property type="evidence" value="ECO:0007669"/>
    <property type="project" value="InterPro"/>
</dbReference>
<dbReference type="AlphaFoldDB" id="A0A2A4FRE5"/>
<evidence type="ECO:0000256" key="4">
    <source>
        <dbReference type="ARBA" id="ARBA00023239"/>
    </source>
</evidence>
<evidence type="ECO:0000256" key="1">
    <source>
        <dbReference type="ARBA" id="ARBA00001554"/>
    </source>
</evidence>
<comment type="caution">
    <text evidence="5">The sequence shown here is derived from an EMBL/GenBank/DDBJ whole genome shotgun (WGS) entry which is preliminary data.</text>
</comment>
<dbReference type="GO" id="GO:0008124">
    <property type="term" value="F:4-alpha-hydroxytetrahydrobiopterin dehydratase activity"/>
    <property type="evidence" value="ECO:0007669"/>
    <property type="project" value="UniProtKB-EC"/>
</dbReference>
<dbReference type="OrthoDB" id="9794987at2"/>
<dbReference type="InterPro" id="IPR001533">
    <property type="entry name" value="Pterin_deHydtase"/>
</dbReference>
<comment type="catalytic activity">
    <reaction evidence="1">
        <text>(4aS,6R)-4a-hydroxy-L-erythro-5,6,7,8-tetrahydrobiopterin = (6R)-L-erythro-6,7-dihydrobiopterin + H2O</text>
        <dbReference type="Rhea" id="RHEA:11920"/>
        <dbReference type="ChEBI" id="CHEBI:15377"/>
        <dbReference type="ChEBI" id="CHEBI:15642"/>
        <dbReference type="ChEBI" id="CHEBI:43120"/>
        <dbReference type="EC" id="4.2.1.96"/>
    </reaction>
</comment>
<dbReference type="Pfam" id="PF01329">
    <property type="entry name" value="Pterin_4a"/>
    <property type="match status" value="1"/>
</dbReference>
<sequence>MGNIVRSFAWNARNLELAQLAEWRFDPERNALCRRLLFNDFLDALSFMMRVGIEAERTEYYPEWTQTQESVEIRLPISGLEDDAIQMSVDFAGLIDALAGRKASIIKA</sequence>
<evidence type="ECO:0000256" key="3">
    <source>
        <dbReference type="ARBA" id="ARBA00013252"/>
    </source>
</evidence>
<comment type="similarity">
    <text evidence="2">Belongs to the pterin-4-alpha-carbinolamine dehydratase family.</text>
</comment>
<proteinExistence type="inferred from homology"/>
<dbReference type="KEGG" id="rdi:CMV14_10230"/>
<accession>A0A2A4FRE5</accession>
<dbReference type="Proteomes" id="UP000218934">
    <property type="component" value="Unassembled WGS sequence"/>
</dbReference>
<reference evidence="5 6" key="1">
    <citation type="submission" date="2017-09" db="EMBL/GenBank/DDBJ databases">
        <title>The Catabolism of 3,6-Dichlorosalicylic acid is Initiated by the Cytochrome P450 Monooxygenase DsmABC in Rhizorhabdus dicambivorans Ndbn-20.</title>
        <authorList>
            <person name="Na L."/>
        </authorList>
    </citation>
    <scope>NUCLEOTIDE SEQUENCE [LARGE SCALE GENOMIC DNA]</scope>
    <source>
        <strain evidence="5 6">Ndbn-20m</strain>
    </source>
</reference>
<dbReference type="InterPro" id="IPR036428">
    <property type="entry name" value="PCD_sf"/>
</dbReference>
<name>A0A2A4FRE5_9SPHN</name>
<dbReference type="EMBL" id="NWUF01000016">
    <property type="protein sequence ID" value="PCE41325.1"/>
    <property type="molecule type" value="Genomic_DNA"/>
</dbReference>
<keyword evidence="6" id="KW-1185">Reference proteome</keyword>
<dbReference type="SUPFAM" id="SSF55248">
    <property type="entry name" value="PCD-like"/>
    <property type="match status" value="1"/>
</dbReference>
<dbReference type="EC" id="4.2.1.96" evidence="3"/>
<protein>
    <recommendedName>
        <fullName evidence="3">4a-hydroxytetrahydrobiopterin dehydratase</fullName>
        <ecNumber evidence="3">4.2.1.96</ecNumber>
    </recommendedName>
</protein>
<evidence type="ECO:0000313" key="6">
    <source>
        <dbReference type="Proteomes" id="UP000218934"/>
    </source>
</evidence>